<dbReference type="AlphaFoldDB" id="A0A8J6GLE9"/>
<evidence type="ECO:0000256" key="1">
    <source>
        <dbReference type="SAM" id="MobiDB-lite"/>
    </source>
</evidence>
<accession>A0A8J6GLE9</accession>
<sequence>MIRKNKYRPICYGGHLQGQCHPMKPKACGGEEEMDPSHQELLSPTPQKQ</sequence>
<evidence type="ECO:0000313" key="3">
    <source>
        <dbReference type="Proteomes" id="UP000710432"/>
    </source>
</evidence>
<dbReference type="EMBL" id="JAATJU010020799">
    <property type="protein sequence ID" value="KAH0515936.1"/>
    <property type="molecule type" value="Genomic_DNA"/>
</dbReference>
<name>A0A8J6GLE9_MICOH</name>
<feature type="compositionally biased region" description="Polar residues" evidence="1">
    <location>
        <begin position="40"/>
        <end position="49"/>
    </location>
</feature>
<proteinExistence type="predicted"/>
<organism evidence="2 3">
    <name type="scientific">Microtus ochrogaster</name>
    <name type="common">Prairie vole</name>
    <dbReference type="NCBI Taxonomy" id="79684"/>
    <lineage>
        <taxon>Eukaryota</taxon>
        <taxon>Metazoa</taxon>
        <taxon>Chordata</taxon>
        <taxon>Craniata</taxon>
        <taxon>Vertebrata</taxon>
        <taxon>Euteleostomi</taxon>
        <taxon>Mammalia</taxon>
        <taxon>Eutheria</taxon>
        <taxon>Euarchontoglires</taxon>
        <taxon>Glires</taxon>
        <taxon>Rodentia</taxon>
        <taxon>Myomorpha</taxon>
        <taxon>Muroidea</taxon>
        <taxon>Cricetidae</taxon>
        <taxon>Arvicolinae</taxon>
        <taxon>Microtus</taxon>
    </lineage>
</organism>
<evidence type="ECO:0000313" key="2">
    <source>
        <dbReference type="EMBL" id="KAH0515936.1"/>
    </source>
</evidence>
<comment type="caution">
    <text evidence="2">The sequence shown here is derived from an EMBL/GenBank/DDBJ whole genome shotgun (WGS) entry which is preliminary data.</text>
</comment>
<protein>
    <submittedName>
        <fullName evidence="2">Uncharacterized protein</fullName>
    </submittedName>
</protein>
<reference evidence="2" key="1">
    <citation type="submission" date="2020-03" db="EMBL/GenBank/DDBJ databases">
        <title>Studies in the Genomics of Life Span.</title>
        <authorList>
            <person name="Glass D."/>
        </authorList>
    </citation>
    <scope>NUCLEOTIDE SEQUENCE</scope>
    <source>
        <strain evidence="2">LTLLF</strain>
        <tissue evidence="2">Muscle</tissue>
    </source>
</reference>
<dbReference type="Proteomes" id="UP000710432">
    <property type="component" value="Unassembled WGS sequence"/>
</dbReference>
<gene>
    <name evidence="2" type="ORF">LTLLF_128035</name>
</gene>
<feature type="region of interest" description="Disordered" evidence="1">
    <location>
        <begin position="27"/>
        <end position="49"/>
    </location>
</feature>